<organism evidence="15 16">
    <name type="scientific">Azohydromonas lata</name>
    <dbReference type="NCBI Taxonomy" id="45677"/>
    <lineage>
        <taxon>Bacteria</taxon>
        <taxon>Pseudomonadati</taxon>
        <taxon>Pseudomonadota</taxon>
        <taxon>Betaproteobacteria</taxon>
        <taxon>Burkholderiales</taxon>
        <taxon>Sphaerotilaceae</taxon>
        <taxon>Azohydromonas</taxon>
    </lineage>
</organism>
<keyword evidence="8 15" id="KW-0418">Kinase</keyword>
<comment type="catalytic activity">
    <reaction evidence="1">
        <text>ATP + protein L-histidine = ADP + protein N-phospho-L-histidine.</text>
        <dbReference type="EC" id="2.7.13.3"/>
    </reaction>
</comment>
<keyword evidence="6" id="KW-0812">Transmembrane</keyword>
<dbReference type="InterPro" id="IPR036890">
    <property type="entry name" value="HATPase_C_sf"/>
</dbReference>
<gene>
    <name evidence="15" type="ORF">SM757_28580</name>
</gene>
<evidence type="ECO:0000256" key="6">
    <source>
        <dbReference type="ARBA" id="ARBA00022692"/>
    </source>
</evidence>
<dbReference type="CDD" id="cd00082">
    <property type="entry name" value="HisKA"/>
    <property type="match status" value="1"/>
</dbReference>
<evidence type="ECO:0000256" key="7">
    <source>
        <dbReference type="ARBA" id="ARBA00022741"/>
    </source>
</evidence>
<keyword evidence="11" id="KW-0902">Two-component regulatory system</keyword>
<dbReference type="Pfam" id="PF02518">
    <property type="entry name" value="HATPase_c"/>
    <property type="match status" value="1"/>
</dbReference>
<evidence type="ECO:0000256" key="5">
    <source>
        <dbReference type="ARBA" id="ARBA00022679"/>
    </source>
</evidence>
<evidence type="ECO:0000256" key="11">
    <source>
        <dbReference type="ARBA" id="ARBA00023012"/>
    </source>
</evidence>
<dbReference type="Gene3D" id="3.30.565.10">
    <property type="entry name" value="Histidine kinase-like ATPase, C-terminal domain"/>
    <property type="match status" value="1"/>
</dbReference>
<evidence type="ECO:0000256" key="12">
    <source>
        <dbReference type="ARBA" id="ARBA00023136"/>
    </source>
</evidence>
<dbReference type="SMART" id="SM00388">
    <property type="entry name" value="HisKA"/>
    <property type="match status" value="1"/>
</dbReference>
<comment type="caution">
    <text evidence="15">The sequence shown here is derived from an EMBL/GenBank/DDBJ whole genome shotgun (WGS) entry which is preliminary data.</text>
</comment>
<comment type="subcellular location">
    <subcellularLocation>
        <location evidence="2">Membrane</location>
        <topology evidence="2">Multi-pass membrane protein</topology>
    </subcellularLocation>
</comment>
<dbReference type="SUPFAM" id="SSF47384">
    <property type="entry name" value="Homodimeric domain of signal transducing histidine kinase"/>
    <property type="match status" value="1"/>
</dbReference>
<evidence type="ECO:0000259" key="13">
    <source>
        <dbReference type="PROSITE" id="PS50109"/>
    </source>
</evidence>
<dbReference type="InterPro" id="IPR003661">
    <property type="entry name" value="HisK_dim/P_dom"/>
</dbReference>
<dbReference type="InterPro" id="IPR004358">
    <property type="entry name" value="Sig_transdc_His_kin-like_C"/>
</dbReference>
<keyword evidence="9" id="KW-0067">ATP-binding</keyword>
<protein>
    <recommendedName>
        <fullName evidence="3">histidine kinase</fullName>
        <ecNumber evidence="3">2.7.13.3</ecNumber>
    </recommendedName>
</protein>
<sequence>MKPTAAMRVWLQPSLARRLVLALLVAFGLAWCALMVESYLNFRREVSDLHGLAAVAQVLAETLPAGDERTAVAIVQASESQFNAHRRRAPVPDPRDMLFRLDDLQGHTAHASPLLQGEPAPGGPGHATVRVAGRDYWSAVHEARGWRVQVLTPAIDDLAMVPFFNAELLRPMLIAFPFVLLPAWLAVRRGLRPLRELSHAVQARAPDDFSPLALRLRYAELQPLEAAFDALLERARLGLQREKGFVQDAAHELRTPLAVVAAQAHRLAHAGADERPAAQHALERAVARASHLVQQLLTLAALDGSGAGQARAVDLVEEARAILIAVAPRAGERGIEVSFESPDQLPARLDMAAFHSVLENLLNNACAYCPPGSRVVVALQGEGGRLRLTVADDGPGIAPPERQRVFERFYRGAGTAASGAGLGLSIVRQALDRLHGHIALGPGLDGAGVGFTVELPWQAGAAEAGARADGATAAAVAGPSAA</sequence>
<dbReference type="PANTHER" id="PTHR45436:SF14">
    <property type="entry name" value="SENSOR PROTEIN QSEC"/>
    <property type="match status" value="1"/>
</dbReference>
<keyword evidence="7" id="KW-0547">Nucleotide-binding</keyword>
<dbReference type="PROSITE" id="PS50885">
    <property type="entry name" value="HAMP"/>
    <property type="match status" value="1"/>
</dbReference>
<keyword evidence="5" id="KW-0808">Transferase</keyword>
<dbReference type="InterPro" id="IPR003660">
    <property type="entry name" value="HAMP_dom"/>
</dbReference>
<evidence type="ECO:0000256" key="8">
    <source>
        <dbReference type="ARBA" id="ARBA00022777"/>
    </source>
</evidence>
<dbReference type="PROSITE" id="PS50109">
    <property type="entry name" value="HIS_KIN"/>
    <property type="match status" value="1"/>
</dbReference>
<feature type="domain" description="Histidine kinase" evidence="13">
    <location>
        <begin position="248"/>
        <end position="459"/>
    </location>
</feature>
<dbReference type="EMBL" id="JAXOJX010000073">
    <property type="protein sequence ID" value="MDZ5460543.1"/>
    <property type="molecule type" value="Genomic_DNA"/>
</dbReference>
<dbReference type="Pfam" id="PF00512">
    <property type="entry name" value="HisKA"/>
    <property type="match status" value="1"/>
</dbReference>
<dbReference type="GO" id="GO:0016301">
    <property type="term" value="F:kinase activity"/>
    <property type="evidence" value="ECO:0007669"/>
    <property type="project" value="UniProtKB-KW"/>
</dbReference>
<dbReference type="RefSeq" id="WP_322467967.1">
    <property type="nucleotide sequence ID" value="NZ_JAXOJX010000073.1"/>
</dbReference>
<dbReference type="PANTHER" id="PTHR45436">
    <property type="entry name" value="SENSOR HISTIDINE KINASE YKOH"/>
    <property type="match status" value="1"/>
</dbReference>
<dbReference type="EC" id="2.7.13.3" evidence="3"/>
<dbReference type="InterPro" id="IPR003594">
    <property type="entry name" value="HATPase_dom"/>
</dbReference>
<dbReference type="Gene3D" id="1.10.287.130">
    <property type="match status" value="1"/>
</dbReference>
<feature type="domain" description="HAMP" evidence="14">
    <location>
        <begin position="188"/>
        <end position="240"/>
    </location>
</feature>
<name>A0ABU5INR5_9BURK</name>
<reference evidence="15 16" key="1">
    <citation type="submission" date="2023-11" db="EMBL/GenBank/DDBJ databases">
        <title>Draft genome of Azohydromonas lata strain H1 (DSM1123), a polyhydroxyalkanoate producer.</title>
        <authorList>
            <person name="Traversa D."/>
            <person name="D'Addabbo P."/>
            <person name="Pazzani C."/>
            <person name="Manzari C."/>
            <person name="Chiara M."/>
            <person name="Scrascia M."/>
        </authorList>
    </citation>
    <scope>NUCLEOTIDE SEQUENCE [LARGE SCALE GENOMIC DNA]</scope>
    <source>
        <strain evidence="15 16">H1</strain>
    </source>
</reference>
<dbReference type="CDD" id="cd00075">
    <property type="entry name" value="HATPase"/>
    <property type="match status" value="1"/>
</dbReference>
<evidence type="ECO:0000256" key="9">
    <source>
        <dbReference type="ARBA" id="ARBA00022840"/>
    </source>
</evidence>
<evidence type="ECO:0000256" key="1">
    <source>
        <dbReference type="ARBA" id="ARBA00000085"/>
    </source>
</evidence>
<keyword evidence="10" id="KW-1133">Transmembrane helix</keyword>
<evidence type="ECO:0000256" key="2">
    <source>
        <dbReference type="ARBA" id="ARBA00004141"/>
    </source>
</evidence>
<keyword evidence="4" id="KW-0597">Phosphoprotein</keyword>
<dbReference type="SUPFAM" id="SSF55874">
    <property type="entry name" value="ATPase domain of HSP90 chaperone/DNA topoisomerase II/histidine kinase"/>
    <property type="match status" value="1"/>
</dbReference>
<evidence type="ECO:0000259" key="14">
    <source>
        <dbReference type="PROSITE" id="PS50885"/>
    </source>
</evidence>
<proteinExistence type="predicted"/>
<evidence type="ECO:0000256" key="4">
    <source>
        <dbReference type="ARBA" id="ARBA00022553"/>
    </source>
</evidence>
<dbReference type="PRINTS" id="PR00344">
    <property type="entry name" value="BCTRLSENSOR"/>
</dbReference>
<accession>A0ABU5INR5</accession>
<dbReference type="Proteomes" id="UP001293718">
    <property type="component" value="Unassembled WGS sequence"/>
</dbReference>
<keyword evidence="12" id="KW-0472">Membrane</keyword>
<evidence type="ECO:0000256" key="3">
    <source>
        <dbReference type="ARBA" id="ARBA00012438"/>
    </source>
</evidence>
<dbReference type="InterPro" id="IPR036097">
    <property type="entry name" value="HisK_dim/P_sf"/>
</dbReference>
<evidence type="ECO:0000256" key="10">
    <source>
        <dbReference type="ARBA" id="ARBA00022989"/>
    </source>
</evidence>
<dbReference type="InterPro" id="IPR005467">
    <property type="entry name" value="His_kinase_dom"/>
</dbReference>
<evidence type="ECO:0000313" key="15">
    <source>
        <dbReference type="EMBL" id="MDZ5460543.1"/>
    </source>
</evidence>
<dbReference type="InterPro" id="IPR050428">
    <property type="entry name" value="TCS_sensor_his_kinase"/>
</dbReference>
<dbReference type="SMART" id="SM00387">
    <property type="entry name" value="HATPase_c"/>
    <property type="match status" value="1"/>
</dbReference>
<evidence type="ECO:0000313" key="16">
    <source>
        <dbReference type="Proteomes" id="UP001293718"/>
    </source>
</evidence>
<keyword evidence="16" id="KW-1185">Reference proteome</keyword>